<sequence length="38" mass="4388">PIIMGETVLLAILYIVTMFITDMLYTLADPRIKLYDRA</sequence>
<keyword evidence="1" id="KW-0472">Membrane</keyword>
<keyword evidence="1" id="KW-1133">Transmembrane helix</keyword>
<name>A0A829GKM2_LACPA</name>
<reference evidence="2 3" key="1">
    <citation type="journal article" date="2013" name="PLoS ONE">
        <title>Lactobacillus paracasei comparative genomics: towards species pan-genome definition and exploitation of diversity.</title>
        <authorList>
            <person name="Smokvina T."/>
            <person name="Wels M."/>
            <person name="Polka J."/>
            <person name="Chervaux C."/>
            <person name="Brisse S."/>
            <person name="Boekhorst J."/>
            <person name="van Hylckama Vlieg J.E."/>
            <person name="Siezen R.J."/>
        </authorList>
    </citation>
    <scope>NUCLEOTIDE SEQUENCE [LARGE SCALE GENOMIC DNA]</scope>
    <source>
        <strain evidence="2 3">Lpp123</strain>
    </source>
</reference>
<evidence type="ECO:0000313" key="3">
    <source>
        <dbReference type="Proteomes" id="UP000014316"/>
    </source>
</evidence>
<dbReference type="EMBL" id="ANJW01000146">
    <property type="protein sequence ID" value="EPC57855.1"/>
    <property type="molecule type" value="Genomic_DNA"/>
</dbReference>
<protein>
    <submittedName>
        <fullName evidence="2">Oligopeptide transport system permease protein oppB</fullName>
    </submittedName>
</protein>
<accession>A0A829GKM2</accession>
<proteinExistence type="predicted"/>
<organism evidence="2 3">
    <name type="scientific">Lacticaseibacillus paracasei subsp. paracasei Lpp123</name>
    <dbReference type="NCBI Taxonomy" id="1256201"/>
    <lineage>
        <taxon>Bacteria</taxon>
        <taxon>Bacillati</taxon>
        <taxon>Bacillota</taxon>
        <taxon>Bacilli</taxon>
        <taxon>Lactobacillales</taxon>
        <taxon>Lactobacillaceae</taxon>
        <taxon>Lacticaseibacillus</taxon>
    </lineage>
</organism>
<evidence type="ECO:0000256" key="1">
    <source>
        <dbReference type="SAM" id="Phobius"/>
    </source>
</evidence>
<evidence type="ECO:0000313" key="2">
    <source>
        <dbReference type="EMBL" id="EPC57855.1"/>
    </source>
</evidence>
<feature type="non-terminal residue" evidence="2">
    <location>
        <position position="1"/>
    </location>
</feature>
<feature type="transmembrane region" description="Helical" evidence="1">
    <location>
        <begin position="7"/>
        <end position="28"/>
    </location>
</feature>
<dbReference type="AlphaFoldDB" id="A0A829GKM2"/>
<comment type="caution">
    <text evidence="2">The sequence shown here is derived from an EMBL/GenBank/DDBJ whole genome shotgun (WGS) entry which is preliminary data.</text>
</comment>
<gene>
    <name evidence="2" type="ORF">Lpp123_02504</name>
</gene>
<dbReference type="Proteomes" id="UP000014316">
    <property type="component" value="Unassembled WGS sequence"/>
</dbReference>
<keyword evidence="1" id="KW-0812">Transmembrane</keyword>